<dbReference type="SUPFAM" id="SSF51445">
    <property type="entry name" value="(Trans)glycosidases"/>
    <property type="match status" value="1"/>
</dbReference>
<dbReference type="InterPro" id="IPR051822">
    <property type="entry name" value="Glycosyl_Hydrolase_84"/>
</dbReference>
<keyword evidence="1" id="KW-0378">Hydrolase</keyword>
<dbReference type="PROSITE" id="PS52009">
    <property type="entry name" value="GH84"/>
    <property type="match status" value="1"/>
</dbReference>
<dbReference type="PANTHER" id="PTHR13170:SF16">
    <property type="entry name" value="PROTEIN O-GLCNACASE"/>
    <property type="match status" value="1"/>
</dbReference>
<dbReference type="Pfam" id="PF07555">
    <property type="entry name" value="NAGidase"/>
    <property type="match status" value="2"/>
</dbReference>
<comment type="caution">
    <text evidence="5">The sequence shown here is derived from an EMBL/GenBank/DDBJ whole genome shotgun (WGS) entry which is preliminary data.</text>
</comment>
<accession>A0AAD4NDI0</accession>
<dbReference type="PANTHER" id="PTHR13170">
    <property type="entry name" value="O-GLCNACASE"/>
    <property type="match status" value="1"/>
</dbReference>
<dbReference type="Gene3D" id="1.20.58.240">
    <property type="entry name" value="STAT, domain 1"/>
    <property type="match status" value="1"/>
</dbReference>
<evidence type="ECO:0000256" key="2">
    <source>
        <dbReference type="ARBA" id="ARBA00023295"/>
    </source>
</evidence>
<keyword evidence="6" id="KW-1185">Reference proteome</keyword>
<dbReference type="EMBL" id="JAKKPZ010000002">
    <property type="protein sequence ID" value="KAI1725429.1"/>
    <property type="molecule type" value="Genomic_DNA"/>
</dbReference>
<keyword evidence="3" id="KW-1133">Transmembrane helix</keyword>
<keyword evidence="3" id="KW-0472">Membrane</keyword>
<evidence type="ECO:0000259" key="4">
    <source>
        <dbReference type="PROSITE" id="PS52009"/>
    </source>
</evidence>
<protein>
    <submittedName>
        <fullName evidence="5">Beta-N-acetylglucosaminidase domain-containing protein</fullName>
    </submittedName>
</protein>
<dbReference type="GO" id="GO:0016231">
    <property type="term" value="F:beta-N-acetylglucosaminidase activity"/>
    <property type="evidence" value="ECO:0007669"/>
    <property type="project" value="TreeGrafter"/>
</dbReference>
<dbReference type="InterPro" id="IPR017853">
    <property type="entry name" value="GH"/>
</dbReference>
<evidence type="ECO:0000313" key="5">
    <source>
        <dbReference type="EMBL" id="KAI1725429.1"/>
    </source>
</evidence>
<reference evidence="5" key="1">
    <citation type="submission" date="2022-01" db="EMBL/GenBank/DDBJ databases">
        <title>Genome Sequence Resource for Two Populations of Ditylenchus destructor, the Migratory Endoparasitic Phytonematode.</title>
        <authorList>
            <person name="Zhang H."/>
            <person name="Lin R."/>
            <person name="Xie B."/>
        </authorList>
    </citation>
    <scope>NUCLEOTIDE SEQUENCE</scope>
    <source>
        <strain evidence="5">BazhouSP</strain>
    </source>
</reference>
<feature type="domain" description="GH84" evidence="4">
    <location>
        <begin position="1"/>
        <end position="252"/>
    </location>
</feature>
<keyword evidence="2" id="KW-0326">Glycosidase</keyword>
<dbReference type="Gene3D" id="3.20.20.80">
    <property type="entry name" value="Glycosidases"/>
    <property type="match status" value="2"/>
</dbReference>
<dbReference type="InterPro" id="IPR011496">
    <property type="entry name" value="O-GlcNAcase_cat"/>
</dbReference>
<evidence type="ECO:0000313" key="6">
    <source>
        <dbReference type="Proteomes" id="UP001201812"/>
    </source>
</evidence>
<dbReference type="GO" id="GO:0009100">
    <property type="term" value="P:glycoprotein metabolic process"/>
    <property type="evidence" value="ECO:0007669"/>
    <property type="project" value="TreeGrafter"/>
</dbReference>
<organism evidence="5 6">
    <name type="scientific">Ditylenchus destructor</name>
    <dbReference type="NCBI Taxonomy" id="166010"/>
    <lineage>
        <taxon>Eukaryota</taxon>
        <taxon>Metazoa</taxon>
        <taxon>Ecdysozoa</taxon>
        <taxon>Nematoda</taxon>
        <taxon>Chromadorea</taxon>
        <taxon>Rhabditida</taxon>
        <taxon>Tylenchina</taxon>
        <taxon>Tylenchomorpha</taxon>
        <taxon>Sphaerularioidea</taxon>
        <taxon>Anguinidae</taxon>
        <taxon>Anguininae</taxon>
        <taxon>Ditylenchus</taxon>
    </lineage>
</organism>
<proteinExistence type="predicted"/>
<evidence type="ECO:0000256" key="1">
    <source>
        <dbReference type="ARBA" id="ARBA00022801"/>
    </source>
</evidence>
<dbReference type="AlphaFoldDB" id="A0AAD4NDI0"/>
<dbReference type="Proteomes" id="UP001201812">
    <property type="component" value="Unassembled WGS sequence"/>
</dbReference>
<gene>
    <name evidence="5" type="ORF">DdX_02087</name>
</gene>
<keyword evidence="3" id="KW-0812">Transmembrane</keyword>
<sequence>MNTYLYAPKDDLKHRAEWRILYTVEEADLLESLIRAARESNVTFVYALSPGIDIVYSNPKEVKAIQDKLKQVQSLGCTAFALLFDDIEPSMNEHDRKQFPSFVVAQLVVSNTVYEHMGCPLFMFCPTEYCESRAVPTLEANDYDPKRVFLGPFAGRPVGLKSEISGLLLNPNSKYEANFIPFFTLADWNRSDRDAPKSEYDDGWKLEIPLSDTAVQATQKRKSKQYHPLNSLKRAISQMETQTVANVIESTAISSSVPPPSIRTCEGNDLLPTTDLPPPLYTSSPIGNATTVTVQAFPLSESITGVAEAHDMMIPQTVNSLTSDYNEPMEVLCNLPKETVTSTAMEMTPDGSDIPMEDEQEISDAIGKIDSEKVALLVDMFYLPFEHGQRGVNLLEEFQWLHENAQIIRSESEANEKEANEWLRRFDAFTGSTLVQEMFPYVWEAQGIVSVLCALLQWMREGNLLVAPTGTGSWWSSGEVDLEPWALGGGLLPDLQKLVVTSPQLADLFTIKFSIPLSLTCYTIKPLDVQQIDKELFYDIFSTCQEKELVESIMTSDRDEFFFDKSFSPFIKYGVPPHHFMAEELNINDGVQTSSIGFGILNIAGSIEDFQNDFISLYKSKYSKTIDEDDMSANKEERLQLLNSDAENFALLHLPMQLIDKYPSMVEIRWRNYSTEAVAVRRLLHVLAASLAMNGILLLFYFT</sequence>
<evidence type="ECO:0000256" key="3">
    <source>
        <dbReference type="SAM" id="Phobius"/>
    </source>
</evidence>
<name>A0AAD4NDI0_9BILA</name>
<feature type="transmembrane region" description="Helical" evidence="3">
    <location>
        <begin position="683"/>
        <end position="702"/>
    </location>
</feature>